<accession>A0A078M896</accession>
<name>A0A078M896_9STAP</name>
<dbReference type="EMBL" id="CCSE01000001">
    <property type="protein sequence ID" value="CEA00891.1"/>
    <property type="molecule type" value="Genomic_DNA"/>
</dbReference>
<protein>
    <recommendedName>
        <fullName evidence="3">DUF1444 domain-containing protein</fullName>
    </recommendedName>
</protein>
<evidence type="ECO:0000313" key="2">
    <source>
        <dbReference type="Proteomes" id="UP000044136"/>
    </source>
</evidence>
<gene>
    <name evidence="1" type="ORF">BN1048_01133</name>
</gene>
<dbReference type="RefSeq" id="WP_035809310.1">
    <property type="nucleotide sequence ID" value="NZ_CCSE01000001.1"/>
</dbReference>
<reference evidence="1 2" key="1">
    <citation type="submission" date="2014-07" db="EMBL/GenBank/DDBJ databases">
        <authorList>
            <person name="Urmite Genomes Urmite Genomes"/>
        </authorList>
    </citation>
    <scope>NUCLEOTIDE SEQUENCE [LARGE SCALE GENOMIC DNA]</scope>
    <source>
        <strain evidence="1 2">13MG44_air</strain>
    </source>
</reference>
<evidence type="ECO:0000313" key="1">
    <source>
        <dbReference type="EMBL" id="CEA00891.1"/>
    </source>
</evidence>
<dbReference type="Pfam" id="PF07285">
    <property type="entry name" value="DUF1444"/>
    <property type="match status" value="1"/>
</dbReference>
<dbReference type="Proteomes" id="UP000044136">
    <property type="component" value="Unassembled WGS sequence"/>
</dbReference>
<dbReference type="eggNOG" id="COG4848">
    <property type="taxonomic scope" value="Bacteria"/>
</dbReference>
<dbReference type="AlphaFoldDB" id="A0A078M896"/>
<sequence>MNIYKMRDLVIEGITKKRDDVSHKFDREKEELRVERKDNGQGITIALAKALNKAKNDDKIIDELVYYIDESLTRMGAENIDAATATIYPVVRATSFPEETKGGEKFIITPHTNETRIYYAVDFDKSYRLIDEALLESLGMSEEDLKVLADNNLKNLPVEIKKQTVQENDFYFINHNDGYDSSRILNTAFLHEMLGKTEGEMLVGLPHQDVLIIADCKNNVGYDIMAQMMMQYFTEGLTPITSLSFSYDGTKLQPVFILGKQRNYNKKSNSEESSE</sequence>
<proteinExistence type="predicted"/>
<dbReference type="NCBIfam" id="NF010189">
    <property type="entry name" value="PRK13668.1"/>
    <property type="match status" value="1"/>
</dbReference>
<organism evidence="1 2">
    <name type="scientific">Jeotgalicoccus saudimassiliensis</name>
    <dbReference type="NCBI Taxonomy" id="1461582"/>
    <lineage>
        <taxon>Bacteria</taxon>
        <taxon>Bacillati</taxon>
        <taxon>Bacillota</taxon>
        <taxon>Bacilli</taxon>
        <taxon>Bacillales</taxon>
        <taxon>Staphylococcaceae</taxon>
        <taxon>Jeotgalicoccus</taxon>
    </lineage>
</organism>
<evidence type="ECO:0008006" key="3">
    <source>
        <dbReference type="Google" id="ProtNLM"/>
    </source>
</evidence>
<dbReference type="OrthoDB" id="154553at2"/>
<keyword evidence="2" id="KW-1185">Reference proteome</keyword>
<dbReference type="STRING" id="1461582.BN1048_01133"/>
<dbReference type="InterPro" id="IPR010838">
    <property type="entry name" value="DUF1444"/>
</dbReference>
<dbReference type="HOGENOM" id="CLU_085634_0_0_9"/>